<keyword evidence="2" id="KW-1185">Reference proteome</keyword>
<sequence length="263" mass="29932">MNRVKATSIILAEAFAENGLVMLVHQGDDPGFQRMDTLISAVNFLADDLRRVDTLNRMLVSALFALGTQVPEDLRRGLSPIADSRCSLFRQSVDLHIAVTRLIENWENWPSQENIVIYKLQEPSAADLSGPSGDEEFEGYHVGDITYCIVCQTEDFFPVKVVRLGFNVIEVEAHSTDICRDVCEMFLEERLNRCFQSPTLPSVARFGGFDERPVNTARRSGPELRLLPYHYRTTTVKVICQHHKNDPESWPLPTGTVFERWFK</sequence>
<comment type="caution">
    <text evidence="1">The sequence shown here is derived from an EMBL/GenBank/DDBJ whole genome shotgun (WGS) entry which is preliminary data.</text>
</comment>
<dbReference type="AlphaFoldDB" id="A0A5C5UW63"/>
<proteinExistence type="predicted"/>
<accession>A0A5C5UW63</accession>
<dbReference type="OrthoDB" id="9875236at2"/>
<organism evidence="1 2">
    <name type="scientific">Thalassoglobus neptunius</name>
    <dbReference type="NCBI Taxonomy" id="1938619"/>
    <lineage>
        <taxon>Bacteria</taxon>
        <taxon>Pseudomonadati</taxon>
        <taxon>Planctomycetota</taxon>
        <taxon>Planctomycetia</taxon>
        <taxon>Planctomycetales</taxon>
        <taxon>Planctomycetaceae</taxon>
        <taxon>Thalassoglobus</taxon>
    </lineage>
</organism>
<dbReference type="EMBL" id="SIHI01000116">
    <property type="protein sequence ID" value="TWT29797.1"/>
    <property type="molecule type" value="Genomic_DNA"/>
</dbReference>
<protein>
    <submittedName>
        <fullName evidence="1">Uncharacterized protein</fullName>
    </submittedName>
</protein>
<evidence type="ECO:0000313" key="1">
    <source>
        <dbReference type="EMBL" id="TWT29797.1"/>
    </source>
</evidence>
<evidence type="ECO:0000313" key="2">
    <source>
        <dbReference type="Proteomes" id="UP000317243"/>
    </source>
</evidence>
<dbReference type="Proteomes" id="UP000317243">
    <property type="component" value="Unassembled WGS sequence"/>
</dbReference>
<dbReference type="RefSeq" id="WP_146512703.1">
    <property type="nucleotide sequence ID" value="NZ_SIHI01000116.1"/>
</dbReference>
<reference evidence="1 2" key="1">
    <citation type="submission" date="2019-02" db="EMBL/GenBank/DDBJ databases">
        <title>Deep-cultivation of Planctomycetes and their phenomic and genomic characterization uncovers novel biology.</title>
        <authorList>
            <person name="Wiegand S."/>
            <person name="Jogler M."/>
            <person name="Boedeker C."/>
            <person name="Pinto D."/>
            <person name="Vollmers J."/>
            <person name="Rivas-Marin E."/>
            <person name="Kohn T."/>
            <person name="Peeters S.H."/>
            <person name="Heuer A."/>
            <person name="Rast P."/>
            <person name="Oberbeckmann S."/>
            <person name="Bunk B."/>
            <person name="Jeske O."/>
            <person name="Meyerdierks A."/>
            <person name="Storesund J.E."/>
            <person name="Kallscheuer N."/>
            <person name="Luecker S."/>
            <person name="Lage O.M."/>
            <person name="Pohl T."/>
            <person name="Merkel B.J."/>
            <person name="Hornburger P."/>
            <person name="Mueller R.-W."/>
            <person name="Bruemmer F."/>
            <person name="Labrenz M."/>
            <person name="Spormann A.M."/>
            <person name="Op Den Camp H."/>
            <person name="Overmann J."/>
            <person name="Amann R."/>
            <person name="Jetten M.S.M."/>
            <person name="Mascher T."/>
            <person name="Medema M.H."/>
            <person name="Devos D.P."/>
            <person name="Kaster A.-K."/>
            <person name="Ovreas L."/>
            <person name="Rohde M."/>
            <person name="Galperin M.Y."/>
            <person name="Jogler C."/>
        </authorList>
    </citation>
    <scope>NUCLEOTIDE SEQUENCE [LARGE SCALE GENOMIC DNA]</scope>
    <source>
        <strain evidence="1 2">KOR42</strain>
    </source>
</reference>
<gene>
    <name evidence="1" type="ORF">KOR42_55000</name>
</gene>
<name>A0A5C5UW63_9PLAN</name>